<dbReference type="Proteomes" id="UP000190951">
    <property type="component" value="Chromosome"/>
</dbReference>
<organism evidence="1 2">
    <name type="scientific">Clostridium felsineum</name>
    <dbReference type="NCBI Taxonomy" id="36839"/>
    <lineage>
        <taxon>Bacteria</taxon>
        <taxon>Bacillati</taxon>
        <taxon>Bacillota</taxon>
        <taxon>Clostridia</taxon>
        <taxon>Eubacteriales</taxon>
        <taxon>Clostridiaceae</taxon>
        <taxon>Clostridium</taxon>
    </lineage>
</organism>
<dbReference type="Gene3D" id="2.170.120.40">
    <property type="entry name" value="YbbR-like domain"/>
    <property type="match status" value="2"/>
</dbReference>
<dbReference type="PANTHER" id="PTHR37804">
    <property type="entry name" value="CDAA REGULATORY PROTEIN CDAR"/>
    <property type="match status" value="1"/>
</dbReference>
<protein>
    <submittedName>
        <fullName evidence="1">CdaA regulatory protein CdaR</fullName>
    </submittedName>
</protein>
<gene>
    <name evidence="1" type="primary">cdaR_2</name>
    <name evidence="1" type="ORF">CROST_039360</name>
</gene>
<dbReference type="InterPro" id="IPR053154">
    <property type="entry name" value="c-di-AMP_regulator"/>
</dbReference>
<dbReference type="Gene3D" id="2.170.120.30">
    <property type="match status" value="2"/>
</dbReference>
<sequence>MEKKTKREIIVRIACFIAAFCLWLYITNYQNPIKTYKIKNIPVTINNIDSLKDNNLTLAPNQKFEISVTIKGNATDVYKVKQSEFKIVADIASYAVKKGDNKIPVQIVKSPNNISIVQEDNMWVSVKIDKIDKKDVSVDIKKQGKNAYTVGLYDAFSTPSKVSVSGASELVSMVDHVEGIVDIKSDEADSFESKVKLEAVDAKGAVIGGVALDTKEVNVTLTKKKKIKNVSINVKTTGQSPSGVKVKTITPAADSVQIEGVSEGVKNINSLDTEPIDLSKISAGQTVKVRLLVPDGVRIVNSDDSINVKVDTDTTIQKTFKVNITTSNLGQNLKVQLSNEVLNIVVSGYVTDINNIKDGDIKANIDLTNLAEGTYTEGVNVTLPSGISKVSQDLDKVNVTITK</sequence>
<keyword evidence="2" id="KW-1185">Reference proteome</keyword>
<name>A0A1S8KY07_9CLOT</name>
<dbReference type="RefSeq" id="WP_077834980.1">
    <property type="nucleotide sequence ID" value="NZ_CP096983.1"/>
</dbReference>
<evidence type="ECO:0000313" key="1">
    <source>
        <dbReference type="EMBL" id="URZ13186.1"/>
    </source>
</evidence>
<dbReference type="AlphaFoldDB" id="A0A1S8KY07"/>
<dbReference type="InterPro" id="IPR012505">
    <property type="entry name" value="YbbR"/>
</dbReference>
<dbReference type="Pfam" id="PF07949">
    <property type="entry name" value="YbbR"/>
    <property type="match status" value="4"/>
</dbReference>
<dbReference type="EMBL" id="CP096983">
    <property type="protein sequence ID" value="URZ13186.1"/>
    <property type="molecule type" value="Genomic_DNA"/>
</dbReference>
<proteinExistence type="predicted"/>
<evidence type="ECO:0000313" key="2">
    <source>
        <dbReference type="Proteomes" id="UP000190951"/>
    </source>
</evidence>
<reference evidence="1 2" key="1">
    <citation type="submission" date="2022-04" db="EMBL/GenBank/DDBJ databases">
        <title>Genome sequence of C. roseum typestrain.</title>
        <authorList>
            <person name="Poehlein A."/>
            <person name="Schoch T."/>
            <person name="Duerre P."/>
            <person name="Daniel R."/>
        </authorList>
    </citation>
    <scope>NUCLEOTIDE SEQUENCE [LARGE SCALE GENOMIC DNA]</scope>
    <source>
        <strain evidence="1 2">DSM 7320</strain>
    </source>
</reference>
<dbReference type="STRING" id="84029.CROST_43870"/>
<dbReference type="PANTHER" id="PTHR37804:SF1">
    <property type="entry name" value="CDAA REGULATORY PROTEIN CDAR"/>
    <property type="match status" value="1"/>
</dbReference>
<dbReference type="KEGG" id="crw:CROST_039360"/>
<accession>A0A1S8KY07</accession>